<dbReference type="InterPro" id="IPR003661">
    <property type="entry name" value="HisK_dim/P_dom"/>
</dbReference>
<dbReference type="EMBL" id="JBHSMR010000013">
    <property type="protein sequence ID" value="MFC5479961.1"/>
    <property type="molecule type" value="Genomic_DNA"/>
</dbReference>
<dbReference type="InterPro" id="IPR005467">
    <property type="entry name" value="His_kinase_dom"/>
</dbReference>
<dbReference type="InterPro" id="IPR001789">
    <property type="entry name" value="Sig_transdc_resp-reg_receiver"/>
</dbReference>
<reference evidence="8" key="1">
    <citation type="journal article" date="2019" name="Int. J. Syst. Evol. Microbiol.">
        <title>The Global Catalogue of Microorganisms (GCM) 10K type strain sequencing project: providing services to taxonomists for standard genome sequencing and annotation.</title>
        <authorList>
            <consortium name="The Broad Institute Genomics Platform"/>
            <consortium name="The Broad Institute Genome Sequencing Center for Infectious Disease"/>
            <person name="Wu L."/>
            <person name="Ma J."/>
        </authorList>
    </citation>
    <scope>NUCLEOTIDE SEQUENCE [LARGE SCALE GENOMIC DNA]</scope>
    <source>
        <strain evidence="8">CCUG 43111</strain>
    </source>
</reference>
<dbReference type="Gene3D" id="3.40.50.2300">
    <property type="match status" value="1"/>
</dbReference>
<dbReference type="InterPro" id="IPR036097">
    <property type="entry name" value="HisK_dim/P_sf"/>
</dbReference>
<evidence type="ECO:0000256" key="4">
    <source>
        <dbReference type="PROSITE-ProRule" id="PRU00169"/>
    </source>
</evidence>
<evidence type="ECO:0000259" key="6">
    <source>
        <dbReference type="PROSITE" id="PS50110"/>
    </source>
</evidence>
<dbReference type="SUPFAM" id="SSF52172">
    <property type="entry name" value="CheY-like"/>
    <property type="match status" value="2"/>
</dbReference>
<dbReference type="InterPro" id="IPR004358">
    <property type="entry name" value="Sig_transdc_His_kin-like_C"/>
</dbReference>
<dbReference type="PROSITE" id="PS50110">
    <property type="entry name" value="RESPONSE_REGULATORY"/>
    <property type="match status" value="1"/>
</dbReference>
<comment type="catalytic activity">
    <reaction evidence="1">
        <text>ATP + protein L-histidine = ADP + protein N-phospho-L-histidine.</text>
        <dbReference type="EC" id="2.7.13.3"/>
    </reaction>
</comment>
<feature type="domain" description="Histidine kinase" evidence="5">
    <location>
        <begin position="195"/>
        <end position="418"/>
    </location>
</feature>
<dbReference type="SMART" id="SM00387">
    <property type="entry name" value="HATPase_c"/>
    <property type="match status" value="1"/>
</dbReference>
<keyword evidence="3 4" id="KW-0597">Phosphoprotein</keyword>
<dbReference type="InterPro" id="IPR011006">
    <property type="entry name" value="CheY-like_superfamily"/>
</dbReference>
<dbReference type="SUPFAM" id="SSF47384">
    <property type="entry name" value="Homodimeric domain of signal transducing histidine kinase"/>
    <property type="match status" value="1"/>
</dbReference>
<name>A0ABW0MSW5_9BURK</name>
<dbReference type="Pfam" id="PF02518">
    <property type="entry name" value="HATPase_c"/>
    <property type="match status" value="1"/>
</dbReference>
<proteinExistence type="predicted"/>
<keyword evidence="8" id="KW-1185">Reference proteome</keyword>
<dbReference type="PROSITE" id="PS50109">
    <property type="entry name" value="HIS_KIN"/>
    <property type="match status" value="1"/>
</dbReference>
<evidence type="ECO:0000313" key="7">
    <source>
        <dbReference type="EMBL" id="MFC5479961.1"/>
    </source>
</evidence>
<dbReference type="PANTHER" id="PTHR43065:SF49">
    <property type="entry name" value="HISTIDINE KINASE"/>
    <property type="match status" value="1"/>
</dbReference>
<dbReference type="InterPro" id="IPR003594">
    <property type="entry name" value="HATPase_dom"/>
</dbReference>
<dbReference type="Pfam" id="PF00072">
    <property type="entry name" value="Response_reg"/>
    <property type="match status" value="1"/>
</dbReference>
<gene>
    <name evidence="7" type="ORF">ACFPQ5_17320</name>
</gene>
<dbReference type="SMART" id="SM00448">
    <property type="entry name" value="REC"/>
    <property type="match status" value="1"/>
</dbReference>
<dbReference type="SUPFAM" id="SSF55874">
    <property type="entry name" value="ATPase domain of HSP90 chaperone/DNA topoisomerase II/histidine kinase"/>
    <property type="match status" value="1"/>
</dbReference>
<organism evidence="7 8">
    <name type="scientific">Massilia suwonensis</name>
    <dbReference type="NCBI Taxonomy" id="648895"/>
    <lineage>
        <taxon>Bacteria</taxon>
        <taxon>Pseudomonadati</taxon>
        <taxon>Pseudomonadota</taxon>
        <taxon>Betaproteobacteria</taxon>
        <taxon>Burkholderiales</taxon>
        <taxon>Oxalobacteraceae</taxon>
        <taxon>Telluria group</taxon>
        <taxon>Massilia</taxon>
    </lineage>
</organism>
<sequence length="559" mass="60194">MKPEDGHVAPPVAVVFAPIEGDAVALRTLLEGEGVAVRACSDAKCLYACLDEQAWCAIVTEEGLDRCSLEGLDASLRRQPAWSNLPILTLAGSAGEQVDSNRFSRLARIGNITLIGRPTSREVLLMAIRSALRTRRLQFDMRDQWRALEQHADALESAVKERTLSLEREVNERRRVERALSEARRLESLGRLTGGVAHDFNNILQVISGSETLLRMLLAKETNDRVGRALDAIRRASGHGAALTQQLLAYARRQPLNNVALDLPRYLHASAELLSGAVGADIEMRLRIPPGLWPVSVDPAQLDAALLNVATNARDAMAGRGMLVLEADNVRLPDPLLPQGGDLSGEYVCITLTDDGEGMSEKTARQAFEPFFTTKSVGKGTGLGLSQVYGFASQSHGTAFIRREQQGATIGILLPRSSEQVQVVQDSASASQLHALKGVRILCVEDDPVVAETTASLLSVLDAEITVVDSADAAFAADFTNIDLVLSDVMMPGSTDGIGLVHWLASHHPGIPVVLASGYMVDPGRLETLQVQFLRKPYTLEALANAMALALAGRDGRTS</sequence>
<accession>A0ABW0MSW5</accession>
<dbReference type="PANTHER" id="PTHR43065">
    <property type="entry name" value="SENSOR HISTIDINE KINASE"/>
    <property type="match status" value="1"/>
</dbReference>
<evidence type="ECO:0000313" key="8">
    <source>
        <dbReference type="Proteomes" id="UP001596101"/>
    </source>
</evidence>
<evidence type="ECO:0000256" key="1">
    <source>
        <dbReference type="ARBA" id="ARBA00000085"/>
    </source>
</evidence>
<dbReference type="Proteomes" id="UP001596101">
    <property type="component" value="Unassembled WGS sequence"/>
</dbReference>
<feature type="modified residue" description="4-aspartylphosphate" evidence="4">
    <location>
        <position position="488"/>
    </location>
</feature>
<evidence type="ECO:0000256" key="2">
    <source>
        <dbReference type="ARBA" id="ARBA00012438"/>
    </source>
</evidence>
<dbReference type="SMART" id="SM00388">
    <property type="entry name" value="HisKA"/>
    <property type="match status" value="1"/>
</dbReference>
<feature type="domain" description="Response regulatory" evidence="6">
    <location>
        <begin position="440"/>
        <end position="551"/>
    </location>
</feature>
<protein>
    <recommendedName>
        <fullName evidence="2">histidine kinase</fullName>
        <ecNumber evidence="2">2.7.13.3</ecNumber>
    </recommendedName>
</protein>
<evidence type="ECO:0000259" key="5">
    <source>
        <dbReference type="PROSITE" id="PS50109"/>
    </source>
</evidence>
<dbReference type="EC" id="2.7.13.3" evidence="2"/>
<comment type="caution">
    <text evidence="7">The sequence shown here is derived from an EMBL/GenBank/DDBJ whole genome shotgun (WGS) entry which is preliminary data.</text>
</comment>
<dbReference type="Gene3D" id="3.30.565.10">
    <property type="entry name" value="Histidine kinase-like ATPase, C-terminal domain"/>
    <property type="match status" value="1"/>
</dbReference>
<dbReference type="RefSeq" id="WP_379758410.1">
    <property type="nucleotide sequence ID" value="NZ_JBHSMR010000013.1"/>
</dbReference>
<dbReference type="PRINTS" id="PR00344">
    <property type="entry name" value="BCTRLSENSOR"/>
</dbReference>
<dbReference type="InterPro" id="IPR036890">
    <property type="entry name" value="HATPase_C_sf"/>
</dbReference>
<evidence type="ECO:0000256" key="3">
    <source>
        <dbReference type="ARBA" id="ARBA00022553"/>
    </source>
</evidence>
<dbReference type="CDD" id="cd00082">
    <property type="entry name" value="HisKA"/>
    <property type="match status" value="1"/>
</dbReference>
<dbReference type="CDD" id="cd00156">
    <property type="entry name" value="REC"/>
    <property type="match status" value="1"/>
</dbReference>
<dbReference type="Gene3D" id="1.10.287.130">
    <property type="match status" value="1"/>
</dbReference>